<organism evidence="2 3">
    <name type="scientific">Sporosarcina saromensis</name>
    <dbReference type="NCBI Taxonomy" id="359365"/>
    <lineage>
        <taxon>Bacteria</taxon>
        <taxon>Bacillati</taxon>
        <taxon>Bacillota</taxon>
        <taxon>Bacilli</taxon>
        <taxon>Bacillales</taxon>
        <taxon>Caryophanaceae</taxon>
        <taxon>Sporosarcina</taxon>
    </lineage>
</organism>
<dbReference type="Proteomes" id="UP001282284">
    <property type="component" value="Unassembled WGS sequence"/>
</dbReference>
<keyword evidence="3" id="KW-1185">Reference proteome</keyword>
<comment type="caution">
    <text evidence="2">The sequence shown here is derived from an EMBL/GenBank/DDBJ whole genome shotgun (WGS) entry which is preliminary data.</text>
</comment>
<dbReference type="RefSeq" id="WP_317943066.1">
    <property type="nucleotide sequence ID" value="NZ_JAUBDI010000005.1"/>
</dbReference>
<evidence type="ECO:0000313" key="2">
    <source>
        <dbReference type="EMBL" id="MDW0113003.1"/>
    </source>
</evidence>
<reference evidence="2 3" key="1">
    <citation type="submission" date="2023-06" db="EMBL/GenBank/DDBJ databases">
        <title>Sporosarcina sp. nov., isolated from Korean traditional fermented seafood 'Jeotgal'.</title>
        <authorList>
            <person name="Yang A.I."/>
            <person name="Shin N.-R."/>
        </authorList>
    </citation>
    <scope>NUCLEOTIDE SEQUENCE [LARGE SCALE GENOMIC DNA]</scope>
    <source>
        <strain evidence="2 3">KCTC13119</strain>
    </source>
</reference>
<protein>
    <submittedName>
        <fullName evidence="2">Uncharacterized protein</fullName>
    </submittedName>
</protein>
<gene>
    <name evidence="2" type="ORF">QT711_07380</name>
</gene>
<name>A0ABU4G9K0_9BACL</name>
<accession>A0ABU4G9K0</accession>
<dbReference type="EMBL" id="JAUBDI010000005">
    <property type="protein sequence ID" value="MDW0113003.1"/>
    <property type="molecule type" value="Genomic_DNA"/>
</dbReference>
<sequence>MSRRIIGIVIFAICMGFPFTIVKATELDDKDERSLSSVFEKVGTTVKNSVESVGKVTDSTVRSVDETLRDTHSFTQDTLRTVTSIDEEKPVSKVFNQTIDHVESTVSNLPQVVEETTKTIDRTVSDVKDVTEALPELPVVTPVGKEVGKTVEKTTSAVTTTVNQKVEEVAQVPAVLKRKEPFIEERPEAVEVQDEVQSEGGINPDLSTEPFTPKDDVEDEINPSEEHVQKMEMVELQSAMHIADHSSEQLGETLFRDIPAYDGGETSFVVGVSKSGAKNAIENENSRGSMQKELPLQLITSGHDAQNFVITANSTSALSSPSTSGHADVLANILRPLSLSRDAVYHVGRHFSQNVKSQWSNAPPGQPPRFIPFLVNKLTN</sequence>
<evidence type="ECO:0000256" key="1">
    <source>
        <dbReference type="SAM" id="MobiDB-lite"/>
    </source>
</evidence>
<evidence type="ECO:0000313" key="3">
    <source>
        <dbReference type="Proteomes" id="UP001282284"/>
    </source>
</evidence>
<proteinExistence type="predicted"/>
<feature type="region of interest" description="Disordered" evidence="1">
    <location>
        <begin position="189"/>
        <end position="216"/>
    </location>
</feature>